<dbReference type="Gene3D" id="3.30.420.150">
    <property type="entry name" value="Exopolyphosphatase. Domain 2"/>
    <property type="match status" value="1"/>
</dbReference>
<dbReference type="NCBIfam" id="TIGR03706">
    <property type="entry name" value="exo_poly_only"/>
    <property type="match status" value="1"/>
</dbReference>
<evidence type="ECO:0000259" key="7">
    <source>
        <dbReference type="Pfam" id="PF21447"/>
    </source>
</evidence>
<dbReference type="AlphaFoldDB" id="A0A975ZYX0"/>
<dbReference type="InterPro" id="IPR030673">
    <property type="entry name" value="PyroPPase_GppA_Ppx"/>
</dbReference>
<organism evidence="8 9">
    <name type="scientific">Cupriavidus taiwanensis</name>
    <dbReference type="NCBI Taxonomy" id="164546"/>
    <lineage>
        <taxon>Bacteria</taxon>
        <taxon>Pseudomonadati</taxon>
        <taxon>Pseudomonadota</taxon>
        <taxon>Betaproteobacteria</taxon>
        <taxon>Burkholderiales</taxon>
        <taxon>Burkholderiaceae</taxon>
        <taxon>Cupriavidus</taxon>
    </lineage>
</organism>
<dbReference type="InterPro" id="IPR043129">
    <property type="entry name" value="ATPase_NBD"/>
</dbReference>
<reference evidence="8 9" key="1">
    <citation type="submission" date="2018-01" db="EMBL/GenBank/DDBJ databases">
        <authorList>
            <person name="Clerissi C."/>
        </authorList>
    </citation>
    <scope>NUCLEOTIDE SEQUENCE [LARGE SCALE GENOMIC DNA]</scope>
    <source>
        <strain evidence="8">Cupriavidus sp. LMG 19464</strain>
    </source>
</reference>
<dbReference type="Pfam" id="PF21447">
    <property type="entry name" value="Ppx-GppA_III"/>
    <property type="match status" value="1"/>
</dbReference>
<dbReference type="InterPro" id="IPR022371">
    <property type="entry name" value="Exopolyphosphatase"/>
</dbReference>
<evidence type="ECO:0000256" key="4">
    <source>
        <dbReference type="ARBA" id="ARBA00022801"/>
    </source>
</evidence>
<comment type="caution">
    <text evidence="8">The sequence shown here is derived from an EMBL/GenBank/DDBJ whole genome shotgun (WGS) entry which is preliminary data.</text>
</comment>
<dbReference type="PANTHER" id="PTHR30005:SF0">
    <property type="entry name" value="RETROGRADE REGULATION PROTEIN 2"/>
    <property type="match status" value="1"/>
</dbReference>
<dbReference type="Proteomes" id="UP000256780">
    <property type="component" value="Chromosome CBM2587_a"/>
</dbReference>
<proteinExistence type="inferred from homology"/>
<evidence type="ECO:0000256" key="5">
    <source>
        <dbReference type="ARBA" id="ARBA00047607"/>
    </source>
</evidence>
<dbReference type="InterPro" id="IPR048950">
    <property type="entry name" value="Ppx_GppA_C"/>
</dbReference>
<evidence type="ECO:0000256" key="1">
    <source>
        <dbReference type="ARBA" id="ARBA00007125"/>
    </source>
</evidence>
<feature type="domain" description="Ppx/GppA phosphatase N-terminal" evidence="6">
    <location>
        <begin position="57"/>
        <end position="329"/>
    </location>
</feature>
<dbReference type="FunFam" id="3.30.420.150:FF:000001">
    <property type="entry name" value="Guanosine-5'-triphosphate,3'-diphosphate pyrophosphatase"/>
    <property type="match status" value="1"/>
</dbReference>
<keyword evidence="4 8" id="KW-0378">Hydrolase</keyword>
<name>A0A975ZYX0_9BURK</name>
<dbReference type="SUPFAM" id="SSF53067">
    <property type="entry name" value="Actin-like ATPase domain"/>
    <property type="match status" value="2"/>
</dbReference>
<protein>
    <recommendedName>
        <fullName evidence="3">Exopolyphosphatase</fullName>
        <ecNumber evidence="2">3.6.1.11</ecNumber>
    </recommendedName>
</protein>
<dbReference type="PANTHER" id="PTHR30005">
    <property type="entry name" value="EXOPOLYPHOSPHATASE"/>
    <property type="match status" value="1"/>
</dbReference>
<dbReference type="Gene3D" id="1.10.3210.10">
    <property type="entry name" value="Hypothetical protein af1432"/>
    <property type="match status" value="1"/>
</dbReference>
<dbReference type="EMBL" id="OFSQ01000008">
    <property type="protein sequence ID" value="SOY46480.1"/>
    <property type="molecule type" value="Genomic_DNA"/>
</dbReference>
<dbReference type="SUPFAM" id="SSF109604">
    <property type="entry name" value="HD-domain/PDEase-like"/>
    <property type="match status" value="1"/>
</dbReference>
<accession>A0A975ZYX0</accession>
<dbReference type="Gene3D" id="3.30.420.40">
    <property type="match status" value="1"/>
</dbReference>
<gene>
    <name evidence="8" type="primary">ppx</name>
    <name evidence="8" type="ORF">CBM2587_A160357</name>
</gene>
<dbReference type="GO" id="GO:0006793">
    <property type="term" value="P:phosphorus metabolic process"/>
    <property type="evidence" value="ECO:0007669"/>
    <property type="project" value="InterPro"/>
</dbReference>
<dbReference type="EC" id="3.6.1.11" evidence="2"/>
<sequence>MLRNANANLPSKHTMNNTPRLLAAVDMGSNSFRLMIGRVDETPTANGPASQIFQVDALREPVRLAAGLTPDKYLDQPARRRGIDALRRFGDRLREFAPGQVRAVATNTLRVAKNASEFLIEAESALGFPIEVIAGREEARLIYLGASHDAPACQGNRLVVDIGGGSTEFIIGNGYQSRLMESLYIGCVSHSRQFFPSGNVDEYAMKQAELAARREIQVLVRQYRAAGWEQAVGSSGTARALAELIELNGMNDSNAEHGITREGLERLKRALIKAENTNRVKLTGLKPDRIPVLPGGLSIMLGVFAELDIERMDVTDGALRLGVLYDLLGRSHHEDMRTVTVDQFMRRYGVDRAQASRVRRTAQTLLSQFPDPANERREDNLALLGWAASLHEIGMSISHSGYHKHSAYIATHADMPGFSKTDQARLATLLLGHAGKLGKLSGSGKFVDWRMLFSLRLAFVLCRRRSDVALPDIRVTQLAEALDEGFTVRLPKAWIDANPLIEYSLVQEADEWQRIGKRYKVVYD</sequence>
<feature type="domain" description="Ppx/GppA phosphatase C-terminal" evidence="7">
    <location>
        <begin position="337"/>
        <end position="508"/>
    </location>
</feature>
<evidence type="ECO:0000256" key="3">
    <source>
        <dbReference type="ARBA" id="ARBA00020416"/>
    </source>
</evidence>
<evidence type="ECO:0000259" key="6">
    <source>
        <dbReference type="Pfam" id="PF02541"/>
    </source>
</evidence>
<evidence type="ECO:0000313" key="9">
    <source>
        <dbReference type="Proteomes" id="UP000256780"/>
    </source>
</evidence>
<comment type="catalytic activity">
    <reaction evidence="5">
        <text>[phosphate](n) + H2O = [phosphate](n-1) + phosphate + H(+)</text>
        <dbReference type="Rhea" id="RHEA:21528"/>
        <dbReference type="Rhea" id="RHEA-COMP:9859"/>
        <dbReference type="Rhea" id="RHEA-COMP:14279"/>
        <dbReference type="ChEBI" id="CHEBI:15377"/>
        <dbReference type="ChEBI" id="CHEBI:15378"/>
        <dbReference type="ChEBI" id="CHEBI:16838"/>
        <dbReference type="ChEBI" id="CHEBI:43474"/>
        <dbReference type="EC" id="3.6.1.11"/>
    </reaction>
</comment>
<dbReference type="GO" id="GO:0004309">
    <property type="term" value="F:exopolyphosphatase activity"/>
    <property type="evidence" value="ECO:0007669"/>
    <property type="project" value="UniProtKB-EC"/>
</dbReference>
<dbReference type="CDD" id="cd24053">
    <property type="entry name" value="ASKHA_NBD_EcPPX-GppA-like"/>
    <property type="match status" value="1"/>
</dbReference>
<comment type="similarity">
    <text evidence="1">Belongs to the GppA/Ppx family.</text>
</comment>
<dbReference type="PIRSF" id="PIRSF001267">
    <property type="entry name" value="Pyrophosphatase_GppA_Ppx"/>
    <property type="match status" value="1"/>
</dbReference>
<evidence type="ECO:0000313" key="8">
    <source>
        <dbReference type="EMBL" id="SOY46480.1"/>
    </source>
</evidence>
<evidence type="ECO:0000256" key="2">
    <source>
        <dbReference type="ARBA" id="ARBA00012451"/>
    </source>
</evidence>
<dbReference type="Pfam" id="PF02541">
    <property type="entry name" value="Ppx-GppA"/>
    <property type="match status" value="1"/>
</dbReference>
<dbReference type="InterPro" id="IPR050273">
    <property type="entry name" value="GppA/Ppx_hydrolase"/>
</dbReference>
<dbReference type="InterPro" id="IPR003695">
    <property type="entry name" value="Ppx_GppA_N"/>
</dbReference>